<evidence type="ECO:0000259" key="2">
    <source>
        <dbReference type="PROSITE" id="PS50043"/>
    </source>
</evidence>
<dbReference type="InterPro" id="IPR000792">
    <property type="entry name" value="Tscrpt_reg_LuxR_C"/>
</dbReference>
<dbReference type="PROSITE" id="PS50113">
    <property type="entry name" value="PAC"/>
    <property type="match status" value="1"/>
</dbReference>
<dbReference type="GO" id="GO:0006355">
    <property type="term" value="P:regulation of DNA-templated transcription"/>
    <property type="evidence" value="ECO:0007669"/>
    <property type="project" value="InterPro"/>
</dbReference>
<dbReference type="InterPro" id="IPR039420">
    <property type="entry name" value="WalR-like"/>
</dbReference>
<dbReference type="Pfam" id="PF13188">
    <property type="entry name" value="PAS_8"/>
    <property type="match status" value="1"/>
</dbReference>
<dbReference type="Pfam" id="PF00196">
    <property type="entry name" value="GerE"/>
    <property type="match status" value="1"/>
</dbReference>
<dbReference type="NCBIfam" id="TIGR00229">
    <property type="entry name" value="sensory_box"/>
    <property type="match status" value="2"/>
</dbReference>
<evidence type="ECO:0000256" key="1">
    <source>
        <dbReference type="ARBA" id="ARBA00023125"/>
    </source>
</evidence>
<keyword evidence="1" id="KW-0238">DNA-binding</keyword>
<dbReference type="CDD" id="cd06170">
    <property type="entry name" value="LuxR_C_like"/>
    <property type="match status" value="1"/>
</dbReference>
<accession>A0A9W6N8S4</accession>
<dbReference type="PRINTS" id="PR00038">
    <property type="entry name" value="HTHLUXR"/>
</dbReference>
<dbReference type="InterPro" id="IPR016032">
    <property type="entry name" value="Sig_transdc_resp-reg_C-effctor"/>
</dbReference>
<dbReference type="PANTHER" id="PTHR43214:SF38">
    <property type="entry name" value="NITRATE_NITRITE RESPONSE REGULATOR PROTEIN NARL"/>
    <property type="match status" value="1"/>
</dbReference>
<dbReference type="Pfam" id="PF13426">
    <property type="entry name" value="PAS_9"/>
    <property type="match status" value="1"/>
</dbReference>
<gene>
    <name evidence="4" type="ORF">GCM10008174_35760</name>
</gene>
<sequence>MPESPMDAPDAAIKTDRAALQQVIAGLTDGVILVEPDQSISWANVAALAMHGVQSLDGLGGSVDGYRRTFRLRFRNNHPLPEEKYPLDRVVAGETFDDVTVEVSPAADPDTTWVHTLRSLVVVDRAGEPELLVLIVKDETERFEAEDRFESAFNANPAPALICRVSDQIYVRVNQGFMDMTGHDRSAVVGQSVRAFDVFSGAERRDLAHERIAEGRAVTQMEAEVPLPDGTGRAVIVAGQPIDVGGEPCMLFTFADLEPRRKAETSLRKSEERFSKSFRLSPVAEAITRLADHAFMEVNRAFEALSGYSDVELTGRAAADIRLWADPAARRTIEGALKEGRGVQNAPLAMRTKDGADVDCLVSAETVEINEEDCVLWVVQDVTERKKTEDELIAAIESVMADTSWFSRTVVEKLANLRQTSRKPGPGVGVGDLTERERQILGLISEGCDNVTMSDRLGLSTNTVRNHVASLFRKIGVNRRAAAVVWARERGVTGEAAIKGKPWPSA</sequence>
<dbReference type="InterPro" id="IPR000700">
    <property type="entry name" value="PAS-assoc_C"/>
</dbReference>
<dbReference type="SUPFAM" id="SSF55785">
    <property type="entry name" value="PYP-like sensor domain (PAS domain)"/>
    <property type="match status" value="2"/>
</dbReference>
<dbReference type="InterPro" id="IPR035965">
    <property type="entry name" value="PAS-like_dom_sf"/>
</dbReference>
<dbReference type="CDD" id="cd00130">
    <property type="entry name" value="PAS"/>
    <property type="match status" value="2"/>
</dbReference>
<dbReference type="GO" id="GO:0003677">
    <property type="term" value="F:DNA binding"/>
    <property type="evidence" value="ECO:0007669"/>
    <property type="project" value="UniProtKB-KW"/>
</dbReference>
<evidence type="ECO:0000313" key="5">
    <source>
        <dbReference type="Proteomes" id="UP001143309"/>
    </source>
</evidence>
<dbReference type="SUPFAM" id="SSF46894">
    <property type="entry name" value="C-terminal effector domain of the bipartite response regulators"/>
    <property type="match status" value="1"/>
</dbReference>
<dbReference type="PANTHER" id="PTHR43214">
    <property type="entry name" value="TWO-COMPONENT RESPONSE REGULATOR"/>
    <property type="match status" value="1"/>
</dbReference>
<feature type="domain" description="HTH luxR-type" evidence="2">
    <location>
        <begin position="426"/>
        <end position="491"/>
    </location>
</feature>
<protein>
    <submittedName>
        <fullName evidence="4">LuxR family transcriptional regulator</fullName>
    </submittedName>
</protein>
<dbReference type="InterPro" id="IPR000014">
    <property type="entry name" value="PAS"/>
</dbReference>
<dbReference type="AlphaFoldDB" id="A0A9W6N8S4"/>
<reference evidence="4" key="2">
    <citation type="submission" date="2023-01" db="EMBL/GenBank/DDBJ databases">
        <authorList>
            <person name="Sun Q."/>
            <person name="Evtushenko L."/>
        </authorList>
    </citation>
    <scope>NUCLEOTIDE SEQUENCE</scope>
    <source>
        <strain evidence="4">VKM B-2748</strain>
    </source>
</reference>
<dbReference type="Gene3D" id="1.10.10.10">
    <property type="entry name" value="Winged helix-like DNA-binding domain superfamily/Winged helix DNA-binding domain"/>
    <property type="match status" value="1"/>
</dbReference>
<reference evidence="4" key="1">
    <citation type="journal article" date="2014" name="Int. J. Syst. Evol. Microbiol.">
        <title>Complete genome sequence of Corynebacterium casei LMG S-19264T (=DSM 44701T), isolated from a smear-ripened cheese.</title>
        <authorList>
            <consortium name="US DOE Joint Genome Institute (JGI-PGF)"/>
            <person name="Walter F."/>
            <person name="Albersmeier A."/>
            <person name="Kalinowski J."/>
            <person name="Ruckert C."/>
        </authorList>
    </citation>
    <scope>NUCLEOTIDE SEQUENCE</scope>
    <source>
        <strain evidence="4">VKM B-2748</strain>
    </source>
</reference>
<organism evidence="4 5">
    <name type="scientific">Methylopila turkensis</name>
    <dbReference type="NCBI Taxonomy" id="1437816"/>
    <lineage>
        <taxon>Bacteria</taxon>
        <taxon>Pseudomonadati</taxon>
        <taxon>Pseudomonadota</taxon>
        <taxon>Alphaproteobacteria</taxon>
        <taxon>Hyphomicrobiales</taxon>
        <taxon>Methylopilaceae</taxon>
        <taxon>Methylopila</taxon>
    </lineage>
</organism>
<dbReference type="InterPro" id="IPR036388">
    <property type="entry name" value="WH-like_DNA-bd_sf"/>
</dbReference>
<dbReference type="SMART" id="SM00091">
    <property type="entry name" value="PAS"/>
    <property type="match status" value="3"/>
</dbReference>
<dbReference type="Proteomes" id="UP001143309">
    <property type="component" value="Unassembled WGS sequence"/>
</dbReference>
<keyword evidence="5" id="KW-1185">Reference proteome</keyword>
<dbReference type="PROSITE" id="PS50043">
    <property type="entry name" value="HTH_LUXR_2"/>
    <property type="match status" value="1"/>
</dbReference>
<name>A0A9W6N8S4_9HYPH</name>
<dbReference type="Gene3D" id="3.30.450.20">
    <property type="entry name" value="PAS domain"/>
    <property type="match status" value="3"/>
</dbReference>
<dbReference type="SMART" id="SM00421">
    <property type="entry name" value="HTH_LUXR"/>
    <property type="match status" value="1"/>
</dbReference>
<feature type="domain" description="PAC" evidence="3">
    <location>
        <begin position="97"/>
        <end position="151"/>
    </location>
</feature>
<proteinExistence type="predicted"/>
<evidence type="ECO:0000313" key="4">
    <source>
        <dbReference type="EMBL" id="GLK81835.1"/>
    </source>
</evidence>
<dbReference type="EMBL" id="BSFL01000005">
    <property type="protein sequence ID" value="GLK81835.1"/>
    <property type="molecule type" value="Genomic_DNA"/>
</dbReference>
<evidence type="ECO:0000259" key="3">
    <source>
        <dbReference type="PROSITE" id="PS50113"/>
    </source>
</evidence>
<comment type="caution">
    <text evidence="4">The sequence shown here is derived from an EMBL/GenBank/DDBJ whole genome shotgun (WGS) entry which is preliminary data.</text>
</comment>